<evidence type="ECO:0000313" key="1">
    <source>
        <dbReference type="EMBL" id="CAB4136823.1"/>
    </source>
</evidence>
<accession>A0A6J5N148</accession>
<dbReference type="EMBL" id="LR797427">
    <property type="protein sequence ID" value="CAB4215597.1"/>
    <property type="molecule type" value="Genomic_DNA"/>
</dbReference>
<evidence type="ECO:0000313" key="6">
    <source>
        <dbReference type="EMBL" id="CAB4215597.1"/>
    </source>
</evidence>
<dbReference type="EMBL" id="LR797070">
    <property type="protein sequence ID" value="CAB4184445.1"/>
    <property type="molecule type" value="Genomic_DNA"/>
</dbReference>
<evidence type="ECO:0000313" key="7">
    <source>
        <dbReference type="EMBL" id="CAB5229612.1"/>
    </source>
</evidence>
<name>A0A6J5N148_9CAUD</name>
<dbReference type="EMBL" id="LR796895">
    <property type="protein sequence ID" value="CAB4172760.1"/>
    <property type="molecule type" value="Genomic_DNA"/>
</dbReference>
<protein>
    <submittedName>
        <fullName evidence="2">Portal_PBSX, phage portal protein, PBSX family</fullName>
    </submittedName>
</protein>
<evidence type="ECO:0000313" key="2">
    <source>
        <dbReference type="EMBL" id="CAB4152458.1"/>
    </source>
</evidence>
<evidence type="ECO:0000313" key="3">
    <source>
        <dbReference type="EMBL" id="CAB4172760.1"/>
    </source>
</evidence>
<gene>
    <name evidence="4" type="ORF">UFOVP1114_8</name>
    <name evidence="5" type="ORF">UFOVP1386_8</name>
    <name evidence="6" type="ORF">UFOVP1479_39</name>
    <name evidence="7" type="ORF">UFOVP1564_2</name>
    <name evidence="1" type="ORF">UFOVP310_2</name>
    <name evidence="2" type="ORF">UFOVP619_19</name>
    <name evidence="3" type="ORF">UFOVP947_3</name>
</gene>
<organism evidence="2">
    <name type="scientific">uncultured Caudovirales phage</name>
    <dbReference type="NCBI Taxonomy" id="2100421"/>
    <lineage>
        <taxon>Viruses</taxon>
        <taxon>Duplodnaviria</taxon>
        <taxon>Heunggongvirae</taxon>
        <taxon>Uroviricota</taxon>
        <taxon>Caudoviricetes</taxon>
        <taxon>Peduoviridae</taxon>
        <taxon>Maltschvirus</taxon>
        <taxon>Maltschvirus maltsch</taxon>
    </lineage>
</organism>
<dbReference type="EMBL" id="LR797340">
    <property type="protein sequence ID" value="CAB4203947.1"/>
    <property type="molecule type" value="Genomic_DNA"/>
</dbReference>
<dbReference type="EMBL" id="LR798416">
    <property type="protein sequence ID" value="CAB5229612.1"/>
    <property type="molecule type" value="Genomic_DNA"/>
</dbReference>
<reference evidence="2" key="1">
    <citation type="submission" date="2020-04" db="EMBL/GenBank/DDBJ databases">
        <authorList>
            <person name="Chiriac C."/>
            <person name="Salcher M."/>
            <person name="Ghai R."/>
            <person name="Kavagutti S V."/>
        </authorList>
    </citation>
    <scope>NUCLEOTIDE SEQUENCE</scope>
</reference>
<dbReference type="EMBL" id="LR796325">
    <property type="protein sequence ID" value="CAB4136823.1"/>
    <property type="molecule type" value="Genomic_DNA"/>
</dbReference>
<sequence length="452" mass="51370">MSNKITLDGFQFDGAARLPLYIEITKNDPWVRYGETNNLYGSFQVFYQNVPIHRACLQSKIFGVQGKTLTTEDPLHQDLIAMANPYEDIYTLYKKMVKDYLVLGSFAAQIVRSNDGGIAHFYHQPVDKIRSGKAGEDDIVRNYYISENWDRYREPRFKPREIAAFAMGDVTNAQQIYYYRDYEPNGTFYYGFPSYISCVPSLQLSVEVINHHLCSIQSNLTPSMALSLVGEIPSPEERQTILEKLKILYGGTNGQKFFLNFIEGAEQKPQLDIITPTTTDGLYNNINSQVQQNIITAHQITSPLLLGIRDLGGNGLGNNKDEILISYNHFINTSCKPIQRIILAELERLIFLKTKTKVKLILEQNPILDIDELPTDAGIATKPGETEMSINQNIKSLKGREYQALMRIIREFNKGKISRAQATQMLSSGYGLTDEDMNIWLGEEEEEQTNTI</sequence>
<evidence type="ECO:0000313" key="5">
    <source>
        <dbReference type="EMBL" id="CAB4203947.1"/>
    </source>
</evidence>
<dbReference type="EMBL" id="LR796589">
    <property type="protein sequence ID" value="CAB4152458.1"/>
    <property type="molecule type" value="Genomic_DNA"/>
</dbReference>
<evidence type="ECO:0000313" key="4">
    <source>
        <dbReference type="EMBL" id="CAB4184445.1"/>
    </source>
</evidence>
<proteinExistence type="predicted"/>